<evidence type="ECO:0000256" key="7">
    <source>
        <dbReference type="ARBA" id="ARBA00023136"/>
    </source>
</evidence>
<dbReference type="InterPro" id="IPR015720">
    <property type="entry name" value="Emp24-like"/>
</dbReference>
<evidence type="ECO:0000256" key="10">
    <source>
        <dbReference type="SAM" id="SignalP"/>
    </source>
</evidence>
<dbReference type="GO" id="GO:0016020">
    <property type="term" value="C:membrane"/>
    <property type="evidence" value="ECO:0007669"/>
    <property type="project" value="UniProtKB-SubCell"/>
</dbReference>
<evidence type="ECO:0000256" key="2">
    <source>
        <dbReference type="ARBA" id="ARBA00007104"/>
    </source>
</evidence>
<dbReference type="AlphaFoldDB" id="A0A1G4JQV7"/>
<keyword evidence="3 8" id="KW-0812">Transmembrane</keyword>
<keyword evidence="13" id="KW-1185">Reference proteome</keyword>
<evidence type="ECO:0000256" key="5">
    <source>
        <dbReference type="ARBA" id="ARBA00022892"/>
    </source>
</evidence>
<evidence type="ECO:0000256" key="8">
    <source>
        <dbReference type="RuleBase" id="RU003827"/>
    </source>
</evidence>
<keyword evidence="4 10" id="KW-0732">Signal</keyword>
<sequence length="211" mass="24910">MRLKIVRLIVFLMIKKLVLGLHFYMKPGEVRCFYEDLAEGAILIGDFDAQVERNGRFEEDFGLKMTVTVDETFDNDHRVLNMKNSHTGDFMFTALESGEHRVCVKPTFSNMNANLRIFLELEFANVQSLDSRRMGQMESLRSRVLQLLDRVDRIRKEQKEIMKREAKFRDQSESTNSRIMVWSCIQLIVLFGTCVFQMRYLKNFFIKEKVI</sequence>
<protein>
    <submittedName>
        <fullName evidence="12">LAMI_0E13520g1_1</fullName>
    </submittedName>
</protein>
<evidence type="ECO:0000256" key="4">
    <source>
        <dbReference type="ARBA" id="ARBA00022729"/>
    </source>
</evidence>
<dbReference type="GO" id="GO:0006888">
    <property type="term" value="P:endoplasmic reticulum to Golgi vesicle-mediated transport"/>
    <property type="evidence" value="ECO:0007669"/>
    <property type="project" value="UniProtKB-ARBA"/>
</dbReference>
<dbReference type="PANTHER" id="PTHR22811">
    <property type="entry name" value="TRANSMEMBRANE EMP24 DOMAIN-CONTAINING PROTEIN"/>
    <property type="match status" value="1"/>
</dbReference>
<dbReference type="EMBL" id="LT598465">
    <property type="protein sequence ID" value="SCU93186.1"/>
    <property type="molecule type" value="Genomic_DNA"/>
</dbReference>
<evidence type="ECO:0000259" key="11">
    <source>
        <dbReference type="PROSITE" id="PS50866"/>
    </source>
</evidence>
<evidence type="ECO:0000256" key="3">
    <source>
        <dbReference type="ARBA" id="ARBA00022692"/>
    </source>
</evidence>
<evidence type="ECO:0000256" key="9">
    <source>
        <dbReference type="SAM" id="Phobius"/>
    </source>
</evidence>
<dbReference type="InterPro" id="IPR009038">
    <property type="entry name" value="GOLD_dom"/>
</dbReference>
<gene>
    <name evidence="12" type="ORF">LAMI_0E13520G</name>
</gene>
<evidence type="ECO:0000313" key="12">
    <source>
        <dbReference type="EMBL" id="SCU93186.1"/>
    </source>
</evidence>
<dbReference type="Pfam" id="PF01105">
    <property type="entry name" value="EMP24_GP25L"/>
    <property type="match status" value="1"/>
</dbReference>
<feature type="signal peptide" evidence="10">
    <location>
        <begin position="1"/>
        <end position="20"/>
    </location>
</feature>
<dbReference type="PROSITE" id="PS50866">
    <property type="entry name" value="GOLD"/>
    <property type="match status" value="1"/>
</dbReference>
<keyword evidence="5" id="KW-0813">Transport</keyword>
<evidence type="ECO:0000313" key="13">
    <source>
        <dbReference type="Proteomes" id="UP000191024"/>
    </source>
</evidence>
<organism evidence="12 13">
    <name type="scientific">Lachancea mirantina</name>
    <dbReference type="NCBI Taxonomy" id="1230905"/>
    <lineage>
        <taxon>Eukaryota</taxon>
        <taxon>Fungi</taxon>
        <taxon>Dikarya</taxon>
        <taxon>Ascomycota</taxon>
        <taxon>Saccharomycotina</taxon>
        <taxon>Saccharomycetes</taxon>
        <taxon>Saccharomycetales</taxon>
        <taxon>Saccharomycetaceae</taxon>
        <taxon>Lachancea</taxon>
    </lineage>
</organism>
<keyword evidence="6 9" id="KW-1133">Transmembrane helix</keyword>
<name>A0A1G4JQV7_9SACH</name>
<proteinExistence type="inferred from homology"/>
<evidence type="ECO:0000256" key="6">
    <source>
        <dbReference type="ARBA" id="ARBA00022989"/>
    </source>
</evidence>
<dbReference type="Proteomes" id="UP000191024">
    <property type="component" value="Chromosome E"/>
</dbReference>
<comment type="similarity">
    <text evidence="2 8">Belongs to the EMP24/GP25L family.</text>
</comment>
<reference evidence="12 13" key="1">
    <citation type="submission" date="2016-03" db="EMBL/GenBank/DDBJ databases">
        <authorList>
            <person name="Devillers H."/>
        </authorList>
    </citation>
    <scope>NUCLEOTIDE SEQUENCE [LARGE SCALE GENOMIC DNA]</scope>
    <source>
        <strain evidence="12">CBS 11717</strain>
    </source>
</reference>
<feature type="transmembrane region" description="Helical" evidence="9">
    <location>
        <begin position="179"/>
        <end position="201"/>
    </location>
</feature>
<dbReference type="SMART" id="SM01190">
    <property type="entry name" value="EMP24_GP25L"/>
    <property type="match status" value="1"/>
</dbReference>
<dbReference type="OrthoDB" id="3427at2759"/>
<dbReference type="GO" id="GO:0005737">
    <property type="term" value="C:cytoplasm"/>
    <property type="evidence" value="ECO:0007669"/>
    <property type="project" value="GOC"/>
</dbReference>
<comment type="subcellular location">
    <subcellularLocation>
        <location evidence="1 8">Membrane</location>
        <topology evidence="1 8">Single-pass type I membrane protein</topology>
    </subcellularLocation>
</comment>
<dbReference type="STRING" id="1230905.A0A1G4JQV7"/>
<keyword evidence="7 9" id="KW-0472">Membrane</keyword>
<accession>A0A1G4JQV7</accession>
<feature type="chain" id="PRO_5009236147" evidence="10">
    <location>
        <begin position="21"/>
        <end position="211"/>
    </location>
</feature>
<keyword evidence="5" id="KW-0931">ER-Golgi transport</keyword>
<feature type="domain" description="GOLD" evidence="11">
    <location>
        <begin position="30"/>
        <end position="123"/>
    </location>
</feature>
<evidence type="ECO:0000256" key="1">
    <source>
        <dbReference type="ARBA" id="ARBA00004479"/>
    </source>
</evidence>